<evidence type="ECO:0000313" key="4">
    <source>
        <dbReference type="Proteomes" id="UP000325517"/>
    </source>
</evidence>
<evidence type="ECO:0000256" key="2">
    <source>
        <dbReference type="SAM" id="SignalP"/>
    </source>
</evidence>
<gene>
    <name evidence="3" type="ORF">PB01_10300</name>
</gene>
<feature type="chain" id="PRO_5038641358" description="Lipoprotein" evidence="2">
    <location>
        <begin position="20"/>
        <end position="215"/>
    </location>
</feature>
<organism evidence="3 4">
    <name type="scientific">Psychrobacillus glaciei</name>
    <dbReference type="NCBI Taxonomy" id="2283160"/>
    <lineage>
        <taxon>Bacteria</taxon>
        <taxon>Bacillati</taxon>
        <taxon>Bacillota</taxon>
        <taxon>Bacilli</taxon>
        <taxon>Bacillales</taxon>
        <taxon>Bacillaceae</taxon>
        <taxon>Psychrobacillus</taxon>
    </lineage>
</organism>
<protein>
    <recommendedName>
        <fullName evidence="5">Lipoprotein</fullName>
    </recommendedName>
</protein>
<dbReference type="KEGG" id="psyo:PB01_10300"/>
<dbReference type="EMBL" id="CP031223">
    <property type="protein sequence ID" value="QFF99190.1"/>
    <property type="molecule type" value="Genomic_DNA"/>
</dbReference>
<dbReference type="RefSeq" id="WP_151700117.1">
    <property type="nucleotide sequence ID" value="NZ_CP031223.1"/>
</dbReference>
<reference evidence="3 4" key="1">
    <citation type="submission" date="2018-07" db="EMBL/GenBank/DDBJ databases">
        <title>Complete genome sequence of Psychrobacillus sp. PB01, isolated from iceberg, and comparative genome analysis of Psychrobacillus strains.</title>
        <authorList>
            <person name="Lee P.C."/>
        </authorList>
    </citation>
    <scope>NUCLEOTIDE SEQUENCE [LARGE SCALE GENOMIC DNA]</scope>
    <source>
        <strain evidence="3 4">PB01</strain>
    </source>
</reference>
<sequence>MKKKVIIMAMIGVSIILFSCENTSVNGNNETLNEDQLLIEAQEAQIKKLEKENDELLTKLNSTQINLKYAGEQITYFQQFSLDALDYLSDKELVVLAKKQLEYTLEVNGQIMPKDGKIEIQENNIEISLSERQPANNALPVEIYSKGEISGRYEKHMQDFNPNPTVTNWRDGTVVTAIQYQYLEVNSGTTISFSITDELKERLGLDTTQISIVKK</sequence>
<evidence type="ECO:0000256" key="1">
    <source>
        <dbReference type="SAM" id="Coils"/>
    </source>
</evidence>
<keyword evidence="2" id="KW-0732">Signal</keyword>
<feature type="coiled-coil region" evidence="1">
    <location>
        <begin position="32"/>
        <end position="66"/>
    </location>
</feature>
<name>A0A5J6SMF3_9BACI</name>
<keyword evidence="4" id="KW-1185">Reference proteome</keyword>
<feature type="signal peptide" evidence="2">
    <location>
        <begin position="1"/>
        <end position="19"/>
    </location>
</feature>
<dbReference type="Proteomes" id="UP000325517">
    <property type="component" value="Chromosome"/>
</dbReference>
<accession>A0A5J6SMF3</accession>
<evidence type="ECO:0008006" key="5">
    <source>
        <dbReference type="Google" id="ProtNLM"/>
    </source>
</evidence>
<dbReference type="PROSITE" id="PS51257">
    <property type="entry name" value="PROKAR_LIPOPROTEIN"/>
    <property type="match status" value="1"/>
</dbReference>
<dbReference type="OrthoDB" id="2455481at2"/>
<keyword evidence="1" id="KW-0175">Coiled coil</keyword>
<proteinExistence type="predicted"/>
<dbReference type="AlphaFoldDB" id="A0A5J6SMF3"/>
<evidence type="ECO:0000313" key="3">
    <source>
        <dbReference type="EMBL" id="QFF99190.1"/>
    </source>
</evidence>